<gene>
    <name evidence="1" type="ORF">DLM85_14285</name>
</gene>
<dbReference type="EMBL" id="QHKM01000004">
    <property type="protein sequence ID" value="RAK65878.1"/>
    <property type="molecule type" value="Genomic_DNA"/>
</dbReference>
<comment type="caution">
    <text evidence="1">The sequence shown here is derived from an EMBL/GenBank/DDBJ whole genome shotgun (WGS) entry which is preliminary data.</text>
</comment>
<dbReference type="OrthoDB" id="1091595at2"/>
<name>A0A328BLQ2_9BACT</name>
<keyword evidence="2" id="KW-1185">Reference proteome</keyword>
<proteinExistence type="predicted"/>
<organism evidence="1 2">
    <name type="scientific">Hymenobacter edaphi</name>
    <dbReference type="NCBI Taxonomy" id="2211146"/>
    <lineage>
        <taxon>Bacteria</taxon>
        <taxon>Pseudomonadati</taxon>
        <taxon>Bacteroidota</taxon>
        <taxon>Cytophagia</taxon>
        <taxon>Cytophagales</taxon>
        <taxon>Hymenobacteraceae</taxon>
        <taxon>Hymenobacter</taxon>
    </lineage>
</organism>
<evidence type="ECO:0008006" key="3">
    <source>
        <dbReference type="Google" id="ProtNLM"/>
    </source>
</evidence>
<dbReference type="Proteomes" id="UP000248553">
    <property type="component" value="Unassembled WGS sequence"/>
</dbReference>
<evidence type="ECO:0000313" key="1">
    <source>
        <dbReference type="EMBL" id="RAK65878.1"/>
    </source>
</evidence>
<reference evidence="2" key="1">
    <citation type="submission" date="2018-05" db="EMBL/GenBank/DDBJ databases">
        <authorList>
            <person name="Nie L."/>
        </authorList>
    </citation>
    <scope>NUCLEOTIDE SEQUENCE [LARGE SCALE GENOMIC DNA]</scope>
    <source>
        <strain evidence="2">NL</strain>
    </source>
</reference>
<accession>A0A328BLQ2</accession>
<dbReference type="AlphaFoldDB" id="A0A328BLQ2"/>
<evidence type="ECO:0000313" key="2">
    <source>
        <dbReference type="Proteomes" id="UP000248553"/>
    </source>
</evidence>
<sequence>MTKYLTTYFGEVDFGKLDEWYETAFEVNGKQVEVSMTISKAFKTIDESDIRRVDDYVAALQNHEKDIRTLLQHDFAQKGATREYIDLQIGNQDKDDIAELIENVGKRITKREKLLSIMSLLRVVFYPEKEDDMFAVFDYTIDEDLTDDVLAVKLRKDSSVSLAIES</sequence>
<protein>
    <recommendedName>
        <fullName evidence="3">DUF2004 domain-containing protein</fullName>
    </recommendedName>
</protein>